<evidence type="ECO:0000313" key="2">
    <source>
        <dbReference type="EMBL" id="KAK0738908.1"/>
    </source>
</evidence>
<name>A0AA40BR57_9PEZI</name>
<evidence type="ECO:0000313" key="3">
    <source>
        <dbReference type="Proteomes" id="UP001172155"/>
    </source>
</evidence>
<reference evidence="2" key="1">
    <citation type="submission" date="2023-06" db="EMBL/GenBank/DDBJ databases">
        <title>Genome-scale phylogeny and comparative genomics of the fungal order Sordariales.</title>
        <authorList>
            <consortium name="Lawrence Berkeley National Laboratory"/>
            <person name="Hensen N."/>
            <person name="Bonometti L."/>
            <person name="Westerberg I."/>
            <person name="Brannstrom I.O."/>
            <person name="Guillou S."/>
            <person name="Cros-Aarteil S."/>
            <person name="Calhoun S."/>
            <person name="Haridas S."/>
            <person name="Kuo A."/>
            <person name="Mondo S."/>
            <person name="Pangilinan J."/>
            <person name="Riley R."/>
            <person name="LaButti K."/>
            <person name="Andreopoulos B."/>
            <person name="Lipzen A."/>
            <person name="Chen C."/>
            <person name="Yanf M."/>
            <person name="Daum C."/>
            <person name="Ng V."/>
            <person name="Clum A."/>
            <person name="Steindorff A."/>
            <person name="Ohm R."/>
            <person name="Martin F."/>
            <person name="Silar P."/>
            <person name="Natvig D."/>
            <person name="Lalanne C."/>
            <person name="Gautier V."/>
            <person name="Ament-velasquez S.L."/>
            <person name="Kruys A."/>
            <person name="Hutchinson M.I."/>
            <person name="Powell A.J."/>
            <person name="Barry K."/>
            <person name="Miller A.N."/>
            <person name="Grigoriev I.V."/>
            <person name="Debuchy R."/>
            <person name="Gladieux P."/>
            <person name="Thoren M.H."/>
            <person name="Johannesson H."/>
        </authorList>
    </citation>
    <scope>NUCLEOTIDE SEQUENCE</scope>
    <source>
        <strain evidence="2">SMH3187-1</strain>
    </source>
</reference>
<feature type="region of interest" description="Disordered" evidence="1">
    <location>
        <begin position="1"/>
        <end position="60"/>
    </location>
</feature>
<dbReference type="EMBL" id="JAUKUD010000007">
    <property type="protein sequence ID" value="KAK0738908.1"/>
    <property type="molecule type" value="Genomic_DNA"/>
</dbReference>
<feature type="region of interest" description="Disordered" evidence="1">
    <location>
        <begin position="284"/>
        <end position="304"/>
    </location>
</feature>
<gene>
    <name evidence="2" type="ORF">B0T18DRAFT_395124</name>
</gene>
<feature type="compositionally biased region" description="Basic residues" evidence="1">
    <location>
        <begin position="32"/>
        <end position="53"/>
    </location>
</feature>
<accession>A0AA40BR57</accession>
<dbReference type="AlphaFoldDB" id="A0AA40BR57"/>
<comment type="caution">
    <text evidence="2">The sequence shown here is derived from an EMBL/GenBank/DDBJ whole genome shotgun (WGS) entry which is preliminary data.</text>
</comment>
<proteinExistence type="predicted"/>
<dbReference type="Proteomes" id="UP001172155">
    <property type="component" value="Unassembled WGS sequence"/>
</dbReference>
<organism evidence="2 3">
    <name type="scientific">Schizothecium vesticola</name>
    <dbReference type="NCBI Taxonomy" id="314040"/>
    <lineage>
        <taxon>Eukaryota</taxon>
        <taxon>Fungi</taxon>
        <taxon>Dikarya</taxon>
        <taxon>Ascomycota</taxon>
        <taxon>Pezizomycotina</taxon>
        <taxon>Sordariomycetes</taxon>
        <taxon>Sordariomycetidae</taxon>
        <taxon>Sordariales</taxon>
        <taxon>Schizotheciaceae</taxon>
        <taxon>Schizothecium</taxon>
    </lineage>
</organism>
<evidence type="ECO:0000256" key="1">
    <source>
        <dbReference type="SAM" id="MobiDB-lite"/>
    </source>
</evidence>
<keyword evidence="3" id="KW-1185">Reference proteome</keyword>
<protein>
    <submittedName>
        <fullName evidence="2">Uncharacterized protein</fullName>
    </submittedName>
</protein>
<sequence length="316" mass="35893">MAPVLFPNETSFSITEDGDTSSPPLPPDRGPRAKHSRRPFHWSRPKTYARHRLASSTDPADAVSIRPHHRTLYVAHVARHRVPREPETAWWNAHHLPRKAGSRFENRLGDEDVELARCKDFRLPGQPRVPSLERQDAFCEGRRGVGLKKQAQVQCERTRGRKRPMEVDDEELYRMGLLYDDEHERGEGFGMDMIERGPVEDGDDKDAEWEEERWKLDLALSFAQLGDDEALAAFLMAPGAEERVVGGAGRVTRRHEGLTVVYELEEDSCWTQRPELEDEWAFLDASTTGDRDDNDKSATATNPDTDAWIVLGSDGL</sequence>